<feature type="transmembrane region" description="Helical" evidence="1">
    <location>
        <begin position="7"/>
        <end position="25"/>
    </location>
</feature>
<dbReference type="RefSeq" id="WP_311534032.1">
    <property type="nucleotide sequence ID" value="NZ_JAVRHQ010000005.1"/>
</dbReference>
<evidence type="ECO:0000313" key="3">
    <source>
        <dbReference type="Proteomes" id="UP001262889"/>
    </source>
</evidence>
<evidence type="ECO:0000313" key="2">
    <source>
        <dbReference type="EMBL" id="MDT0642365.1"/>
    </source>
</evidence>
<protein>
    <submittedName>
        <fullName evidence="2">LPXTG cell wall anchor domain-containing protein</fullName>
    </submittedName>
</protein>
<proteinExistence type="predicted"/>
<reference evidence="2 3" key="1">
    <citation type="submission" date="2023-09" db="EMBL/GenBank/DDBJ databases">
        <authorList>
            <person name="Rey-Velasco X."/>
        </authorList>
    </citation>
    <scope>NUCLEOTIDE SEQUENCE [LARGE SCALE GENOMIC DNA]</scope>
    <source>
        <strain evidence="2 3">F363</strain>
    </source>
</reference>
<dbReference type="Proteomes" id="UP001262889">
    <property type="component" value="Unassembled WGS sequence"/>
</dbReference>
<organism evidence="2 3">
    <name type="scientific">Autumnicola tepida</name>
    <dbReference type="NCBI Taxonomy" id="3075595"/>
    <lineage>
        <taxon>Bacteria</taxon>
        <taxon>Pseudomonadati</taxon>
        <taxon>Bacteroidota</taxon>
        <taxon>Flavobacteriia</taxon>
        <taxon>Flavobacteriales</taxon>
        <taxon>Flavobacteriaceae</taxon>
        <taxon>Autumnicola</taxon>
    </lineage>
</organism>
<feature type="transmembrane region" description="Helical" evidence="1">
    <location>
        <begin position="45"/>
        <end position="64"/>
    </location>
</feature>
<comment type="caution">
    <text evidence="2">The sequence shown here is derived from an EMBL/GenBank/DDBJ whole genome shotgun (WGS) entry which is preliminary data.</text>
</comment>
<evidence type="ECO:0000256" key="1">
    <source>
        <dbReference type="SAM" id="Phobius"/>
    </source>
</evidence>
<accession>A0ABU3C7P6</accession>
<sequence>MNNVLKIVLLIIGVGLIAYGLYAIITPEFAINAGPVQVEAHGDNTQSYAMIGFGVLALIAGLAFRRR</sequence>
<gene>
    <name evidence="2" type="ORF">RM553_05915</name>
</gene>
<dbReference type="NCBIfam" id="TIGR01167">
    <property type="entry name" value="LPXTG_anchor"/>
    <property type="match status" value="1"/>
</dbReference>
<keyword evidence="1" id="KW-1133">Transmembrane helix</keyword>
<keyword evidence="1" id="KW-0812">Transmembrane</keyword>
<name>A0ABU3C7P6_9FLAO</name>
<keyword evidence="3" id="KW-1185">Reference proteome</keyword>
<keyword evidence="1" id="KW-0472">Membrane</keyword>
<dbReference type="EMBL" id="JAVRHQ010000005">
    <property type="protein sequence ID" value="MDT0642365.1"/>
    <property type="molecule type" value="Genomic_DNA"/>
</dbReference>